<comment type="caution">
    <text evidence="2">The sequence shown here is derived from an EMBL/GenBank/DDBJ whole genome shotgun (WGS) entry which is preliminary data.</text>
</comment>
<dbReference type="InterPro" id="IPR029030">
    <property type="entry name" value="Caspase-like_dom_sf"/>
</dbReference>
<protein>
    <submittedName>
        <fullName evidence="2">C25 family cysteine peptidase</fullName>
    </submittedName>
</protein>
<dbReference type="CDD" id="cd02258">
    <property type="entry name" value="Peptidase_C25_N"/>
    <property type="match status" value="1"/>
</dbReference>
<keyword evidence="3" id="KW-1185">Reference proteome</keyword>
<sequence>MPRGEKTNASQAKVVVDKIIGYDAVPAYGKWRNRITLVSDDGEGDLFVGQGSELIAKSIQTDYPVYNVHKVYLDLYPQVAVSAGQRSLEASRAIDQSIEQGSLIVNYLGHGGPKGWTDEQMLTNASVLALRNANNLTFFTTGTCDFSTYDNPDFTSAGEQALTDNATGGAVGLFTTTRVVDAGLNAGLNQAYFNRVLRPVNGQMPSIGTVVMLSKNDYPGAGQPGVINNRNYVLLADPSMTLAYPGKAWCSIASGPAWPAPGRPPIRSKHWPGCGCTAACRTMARSTVLSRAGPRFLFTTSPPP</sequence>
<organism evidence="2 3">
    <name type="scientific">Hymenobacter humi</name>
    <dbReference type="NCBI Taxonomy" id="1411620"/>
    <lineage>
        <taxon>Bacteria</taxon>
        <taxon>Pseudomonadati</taxon>
        <taxon>Bacteroidota</taxon>
        <taxon>Cytophagia</taxon>
        <taxon>Cytophagales</taxon>
        <taxon>Hymenobacteraceae</taxon>
        <taxon>Hymenobacter</taxon>
    </lineage>
</organism>
<dbReference type="InterPro" id="IPR001769">
    <property type="entry name" value="Gingipain"/>
</dbReference>
<evidence type="ECO:0000259" key="1">
    <source>
        <dbReference type="Pfam" id="PF01364"/>
    </source>
</evidence>
<proteinExistence type="predicted"/>
<reference evidence="3" key="1">
    <citation type="journal article" date="2019" name="Int. J. Syst. Evol. Microbiol.">
        <title>The Global Catalogue of Microorganisms (GCM) 10K type strain sequencing project: providing services to taxonomists for standard genome sequencing and annotation.</title>
        <authorList>
            <consortium name="The Broad Institute Genomics Platform"/>
            <consortium name="The Broad Institute Genome Sequencing Center for Infectious Disease"/>
            <person name="Wu L."/>
            <person name="Ma J."/>
        </authorList>
    </citation>
    <scope>NUCLEOTIDE SEQUENCE [LARGE SCALE GENOMIC DNA]</scope>
    <source>
        <strain evidence="3">JCM 19635</strain>
    </source>
</reference>
<evidence type="ECO:0000313" key="2">
    <source>
        <dbReference type="EMBL" id="MFC7666003.1"/>
    </source>
</evidence>
<dbReference type="EMBL" id="JBHTEK010000001">
    <property type="protein sequence ID" value="MFC7666003.1"/>
    <property type="molecule type" value="Genomic_DNA"/>
</dbReference>
<dbReference type="Proteomes" id="UP001596513">
    <property type="component" value="Unassembled WGS sequence"/>
</dbReference>
<accession>A0ABW2U149</accession>
<feature type="domain" description="Gingipain" evidence="1">
    <location>
        <begin position="7"/>
        <end position="242"/>
    </location>
</feature>
<name>A0ABW2U149_9BACT</name>
<evidence type="ECO:0000313" key="3">
    <source>
        <dbReference type="Proteomes" id="UP001596513"/>
    </source>
</evidence>
<dbReference type="Pfam" id="PF01364">
    <property type="entry name" value="Peptidase_C25"/>
    <property type="match status" value="1"/>
</dbReference>
<dbReference type="SUPFAM" id="SSF52129">
    <property type="entry name" value="Caspase-like"/>
    <property type="match status" value="1"/>
</dbReference>
<dbReference type="Gene3D" id="3.40.50.1460">
    <property type="match status" value="1"/>
</dbReference>
<gene>
    <name evidence="2" type="ORF">ACFQT0_00035</name>
</gene>
<dbReference type="RefSeq" id="WP_380199338.1">
    <property type="nucleotide sequence ID" value="NZ_JBHTEK010000001.1"/>
</dbReference>